<dbReference type="CDD" id="cd22997">
    <property type="entry name" value="GT_LH"/>
    <property type="match status" value="1"/>
</dbReference>
<dbReference type="OrthoDB" id="422736at2759"/>
<dbReference type="AlphaFoldDB" id="A0A8H7WET5"/>
<accession>A0A8H7WET5</accession>
<evidence type="ECO:0000313" key="1">
    <source>
        <dbReference type="EMBL" id="KAG4423475.1"/>
    </source>
</evidence>
<comment type="caution">
    <text evidence="1">The sequence shown here is derived from an EMBL/GenBank/DDBJ whole genome shotgun (WGS) entry which is preliminary data.</text>
</comment>
<organism evidence="1 2">
    <name type="scientific">Cadophora malorum</name>
    <dbReference type="NCBI Taxonomy" id="108018"/>
    <lineage>
        <taxon>Eukaryota</taxon>
        <taxon>Fungi</taxon>
        <taxon>Dikarya</taxon>
        <taxon>Ascomycota</taxon>
        <taxon>Pezizomycotina</taxon>
        <taxon>Leotiomycetes</taxon>
        <taxon>Helotiales</taxon>
        <taxon>Ploettnerulaceae</taxon>
        <taxon>Cadophora</taxon>
    </lineage>
</organism>
<dbReference type="EMBL" id="JAFJYH010000034">
    <property type="protein sequence ID" value="KAG4423475.1"/>
    <property type="molecule type" value="Genomic_DNA"/>
</dbReference>
<evidence type="ECO:0000313" key="2">
    <source>
        <dbReference type="Proteomes" id="UP000664132"/>
    </source>
</evidence>
<gene>
    <name evidence="1" type="ORF">IFR04_003442</name>
</gene>
<dbReference type="Proteomes" id="UP000664132">
    <property type="component" value="Unassembled WGS sequence"/>
</dbReference>
<dbReference type="PANTHER" id="PTHR36587:SF2">
    <property type="entry name" value="EXPRESSION SITE-ASSOCIATED GENE 3 (ESAG3)-LIKE PROTEIN"/>
    <property type="match status" value="1"/>
</dbReference>
<sequence>MRRNVVVATGGALFVSILGLWVLSSIFNVQSLNTPKAELHFLVPATSSNEHLCKLMLSAAILRYPTPVIINWGAAEDPDNPNAGHIQKVDTLLGYLDDLANAGKQDDLVLIVDGFDVHFQLPAEVLLKRYFESNAAAQKRINSQIGTINAHGYNIKQTVIFGQDKACWPSWPWGQNWQGCWLAPESTYPRYAFGPETDTNTNPLDAFNVRARWLNSGTVMGPVGDMRNVFQAALANIAKNHTTDSDQYYFANAWAEQEYSRRLLQSEPFTKKERKDKYLLWPKISEDQETELHVGLDYQGLMWQVLGFFRPSVTWMTFNGEHTSARSRSSREQSFVRDPYLDRILPDDLASARPPFAAVLEQLESHGKSGKATDLPTELSWRDLKLGINAISNNIFPMLHYTGPKWFRDDWWPRMWYYPYAEPLLKAAVSLERAPISKQAIGGKMWWPAEMVIMTGKKGDEKGGAMSDKGTWLPWKDMCGIHEKLLWKKQ</sequence>
<name>A0A8H7WET5_9HELO</name>
<proteinExistence type="predicted"/>
<keyword evidence="2" id="KW-1185">Reference proteome</keyword>
<reference evidence="1" key="1">
    <citation type="submission" date="2021-02" db="EMBL/GenBank/DDBJ databases">
        <title>Genome sequence Cadophora malorum strain M34.</title>
        <authorList>
            <person name="Stefanovic E."/>
            <person name="Vu D."/>
            <person name="Scully C."/>
            <person name="Dijksterhuis J."/>
            <person name="Roader J."/>
            <person name="Houbraken J."/>
        </authorList>
    </citation>
    <scope>NUCLEOTIDE SEQUENCE</scope>
    <source>
        <strain evidence="1">M34</strain>
    </source>
</reference>
<dbReference type="PANTHER" id="PTHR36587">
    <property type="entry name" value="EXPRESSION SITE-ASSOCIATED GENE 3 (ESAG3)-LIKE PROTEIN"/>
    <property type="match status" value="1"/>
</dbReference>
<protein>
    <submittedName>
        <fullName evidence="1">Uncharacterized protein</fullName>
    </submittedName>
</protein>